<sequence length="99" mass="10989">MPSQSRAKITRCWKLPQLRNSATADVSPIETPLRETTLSQIIKRLGVTQNKIPLLKASNKGILETIGLRVERNGVAANILKGEPIWMRLPWFGSANNPS</sequence>
<name>B9XKI5_PEDPL</name>
<evidence type="ECO:0000313" key="1">
    <source>
        <dbReference type="EMBL" id="EEF59655.1"/>
    </source>
</evidence>
<keyword evidence="2" id="KW-1185">Reference proteome</keyword>
<dbReference type="STRING" id="320771.Cflav_PD2644"/>
<accession>B9XKI5</accession>
<evidence type="ECO:0000313" key="2">
    <source>
        <dbReference type="Proteomes" id="UP000003688"/>
    </source>
</evidence>
<protein>
    <submittedName>
        <fullName evidence="1">Uncharacterized protein</fullName>
    </submittedName>
</protein>
<dbReference type="EMBL" id="ABOX02000025">
    <property type="protein sequence ID" value="EEF59655.1"/>
    <property type="molecule type" value="Genomic_DNA"/>
</dbReference>
<comment type="caution">
    <text evidence="1">The sequence shown here is derived from an EMBL/GenBank/DDBJ whole genome shotgun (WGS) entry which is preliminary data.</text>
</comment>
<proteinExistence type="predicted"/>
<gene>
    <name evidence="1" type="ORF">Cflav_PD2644</name>
</gene>
<dbReference type="Proteomes" id="UP000003688">
    <property type="component" value="Unassembled WGS sequence"/>
</dbReference>
<reference evidence="1 2" key="1">
    <citation type="journal article" date="2011" name="J. Bacteriol.">
        <title>Genome sequence of 'Pedosphaera parvula' Ellin514, an aerobic Verrucomicrobial isolate from pasture soil.</title>
        <authorList>
            <person name="Kant R."/>
            <person name="van Passel M.W."/>
            <person name="Sangwan P."/>
            <person name="Palva A."/>
            <person name="Lucas S."/>
            <person name="Copeland A."/>
            <person name="Lapidus A."/>
            <person name="Glavina Del Rio T."/>
            <person name="Dalin E."/>
            <person name="Tice H."/>
            <person name="Bruce D."/>
            <person name="Goodwin L."/>
            <person name="Pitluck S."/>
            <person name="Chertkov O."/>
            <person name="Larimer F.W."/>
            <person name="Land M.L."/>
            <person name="Hauser L."/>
            <person name="Brettin T.S."/>
            <person name="Detter J.C."/>
            <person name="Han S."/>
            <person name="de Vos W.M."/>
            <person name="Janssen P.H."/>
            <person name="Smidt H."/>
        </authorList>
    </citation>
    <scope>NUCLEOTIDE SEQUENCE [LARGE SCALE GENOMIC DNA]</scope>
    <source>
        <strain evidence="1 2">Ellin514</strain>
    </source>
</reference>
<organism evidence="1 2">
    <name type="scientific">Pedosphaera parvula (strain Ellin514)</name>
    <dbReference type="NCBI Taxonomy" id="320771"/>
    <lineage>
        <taxon>Bacteria</taxon>
        <taxon>Pseudomonadati</taxon>
        <taxon>Verrucomicrobiota</taxon>
        <taxon>Pedosphaerae</taxon>
        <taxon>Pedosphaerales</taxon>
        <taxon>Pedosphaeraceae</taxon>
        <taxon>Pedosphaera</taxon>
    </lineage>
</organism>
<dbReference type="AlphaFoldDB" id="B9XKI5"/>